<dbReference type="Gene3D" id="3.90.1410.10">
    <property type="entry name" value="set domain protein methyltransferase, domain 1"/>
    <property type="match status" value="1"/>
</dbReference>
<comment type="caution">
    <text evidence="1">The sequence shown here is derived from an EMBL/GenBank/DDBJ whole genome shotgun (WGS) entry which is preliminary data.</text>
</comment>
<reference evidence="1" key="1">
    <citation type="submission" date="2022-12" db="EMBL/GenBank/DDBJ databases">
        <authorList>
            <person name="Petersen C."/>
        </authorList>
    </citation>
    <scope>NUCLEOTIDE SEQUENCE</scope>
    <source>
        <strain evidence="1">IBT 30728</strain>
    </source>
</reference>
<dbReference type="EMBL" id="JAPWDQ010000008">
    <property type="protein sequence ID" value="KAJ5482758.1"/>
    <property type="molecule type" value="Genomic_DNA"/>
</dbReference>
<accession>A0A9W9X2Z5</accession>
<proteinExistence type="predicted"/>
<dbReference type="AlphaFoldDB" id="A0A9W9X2Z5"/>
<name>A0A9W9X2Z5_9EURO</name>
<gene>
    <name evidence="1" type="ORF">N7539_006204</name>
</gene>
<dbReference type="Proteomes" id="UP001148312">
    <property type="component" value="Unassembled WGS sequence"/>
</dbReference>
<dbReference type="GeneID" id="81626055"/>
<dbReference type="SUPFAM" id="SSF82199">
    <property type="entry name" value="SET domain"/>
    <property type="match status" value="1"/>
</dbReference>
<keyword evidence="2" id="KW-1185">Reference proteome</keyword>
<dbReference type="PANTHER" id="PTHR13271">
    <property type="entry name" value="UNCHARACTERIZED PUTATIVE METHYLTRANSFERASE"/>
    <property type="match status" value="1"/>
</dbReference>
<evidence type="ECO:0008006" key="3">
    <source>
        <dbReference type="Google" id="ProtNLM"/>
    </source>
</evidence>
<dbReference type="InterPro" id="IPR050600">
    <property type="entry name" value="SETD3_SETD6_MTase"/>
</dbReference>
<reference evidence="1" key="2">
    <citation type="journal article" date="2023" name="IMA Fungus">
        <title>Comparative genomic study of the Penicillium genus elucidates a diverse pangenome and 15 lateral gene transfer events.</title>
        <authorList>
            <person name="Petersen C."/>
            <person name="Sorensen T."/>
            <person name="Nielsen M.R."/>
            <person name="Sondergaard T.E."/>
            <person name="Sorensen J.L."/>
            <person name="Fitzpatrick D.A."/>
            <person name="Frisvad J.C."/>
            <person name="Nielsen K.L."/>
        </authorList>
    </citation>
    <scope>NUCLEOTIDE SEQUENCE</scope>
    <source>
        <strain evidence="1">IBT 30728</strain>
    </source>
</reference>
<evidence type="ECO:0000313" key="2">
    <source>
        <dbReference type="Proteomes" id="UP001148312"/>
    </source>
</evidence>
<dbReference type="GO" id="GO:0016279">
    <property type="term" value="F:protein-lysine N-methyltransferase activity"/>
    <property type="evidence" value="ECO:0007669"/>
    <property type="project" value="UniProtKB-ARBA"/>
</dbReference>
<protein>
    <recommendedName>
        <fullName evidence="3">SET domain-containing protein</fullName>
    </recommendedName>
</protein>
<dbReference type="InterPro" id="IPR046341">
    <property type="entry name" value="SET_dom_sf"/>
</dbReference>
<evidence type="ECO:0000313" key="1">
    <source>
        <dbReference type="EMBL" id="KAJ5482758.1"/>
    </source>
</evidence>
<dbReference type="RefSeq" id="XP_056788730.1">
    <property type="nucleotide sequence ID" value="XM_056935806.1"/>
</dbReference>
<sequence length="673" mass="75619">MVSSADRQGSGHSLEAHTELVNWILSQGGSLNDCVRVAQDASRGVHIQVKADWPHPISPETRVLSAPMGVTMSYFNAIGFQSSQISFSRHGVELPQAFIDSVAVEETTTFFLMGQYLRGAEGFWYPYLRTLPQPGDLTTPLFFGEEDVDWIQGTGIPEASVQRYEIWDERYEQCMSKLEEAGFDGLEDYTWDLYLWASTIISSRAFSPKVLSSVMEASKVGEDTGVSVLLPLIDLPNHRPLAKVEWRAGTSDVGMVVLEEIGPGQEISNNYGPRNNEQLLMNYGFCLPNNPTDYRVIKLGVKPDSHLSRAKSRQIEMFPDMSNNKEDHYYIFSVYYPLLGPNTAMEHSVFSPALFNSLMIMHANDRERKQIEISESSMSIPSAYGNGHSMLAALSQICFELISHIMMLQASAPERQRQPENLKQTFAQIYRDSLLTLDKAALIVATWTLKRAREHQKGETWEDVKTMLNEHLAQVSEGHFSPETLSRVRVRILERESLLKRNGELFRLGELFSLLPVDMQAPGRDWFNNILAQASQSVPALQTSPQALFSIVVALLVATGRSQQARPHLPARLTQWVDFLVEQYPVSEVIVEESELLSQLNNFADTDNAYSIASQVGVDWLSDVGEWMNSKWLTWAMNVADSEMVLIPHEPLQILAAENPGLPKLGCLYVPQI</sequence>
<organism evidence="1 2">
    <name type="scientific">Penicillium diatomitis</name>
    <dbReference type="NCBI Taxonomy" id="2819901"/>
    <lineage>
        <taxon>Eukaryota</taxon>
        <taxon>Fungi</taxon>
        <taxon>Dikarya</taxon>
        <taxon>Ascomycota</taxon>
        <taxon>Pezizomycotina</taxon>
        <taxon>Eurotiomycetes</taxon>
        <taxon>Eurotiomycetidae</taxon>
        <taxon>Eurotiales</taxon>
        <taxon>Aspergillaceae</taxon>
        <taxon>Penicillium</taxon>
    </lineage>
</organism>
<dbReference type="PANTHER" id="PTHR13271:SF135">
    <property type="entry name" value="SET DOMAIN PROTEIN (AFU_ORTHOLOGUE AFUA_4G11040)"/>
    <property type="match status" value="1"/>
</dbReference>